<dbReference type="InterPro" id="IPR002350">
    <property type="entry name" value="Kazal_dom"/>
</dbReference>
<evidence type="ECO:0000256" key="1">
    <source>
        <dbReference type="SAM" id="SignalP"/>
    </source>
</evidence>
<dbReference type="EMBL" id="AGQR02001952">
    <property type="protein sequence ID" value="PIM00396.1"/>
    <property type="molecule type" value="Genomic_DNA"/>
</dbReference>
<dbReference type="Gene3D" id="3.30.60.30">
    <property type="match status" value="1"/>
</dbReference>
<comment type="caution">
    <text evidence="3">The sequence shown here is derived from an EMBL/GenBank/DDBJ whole genome shotgun (WGS) entry which is preliminary data.</text>
</comment>
<evidence type="ECO:0000313" key="4">
    <source>
        <dbReference type="Proteomes" id="UP000236343"/>
    </source>
</evidence>
<sequence>MNRPLKKVACIILLGKGYLCAARAQVLDEFGENAYNDVYEGECDCPPDIHIVCGRNGQEYINPCYAMCDGTTVDAAGHCATFQLHELL</sequence>
<dbReference type="AlphaFoldDB" id="A0A2G8XZE9"/>
<gene>
    <name evidence="3" type="ORF">TGCOUG_283470</name>
</gene>
<dbReference type="PROSITE" id="PS51465">
    <property type="entry name" value="KAZAL_2"/>
    <property type="match status" value="1"/>
</dbReference>
<evidence type="ECO:0000313" key="3">
    <source>
        <dbReference type="EMBL" id="PIM00396.1"/>
    </source>
</evidence>
<dbReference type="InterPro" id="IPR036058">
    <property type="entry name" value="Kazal_dom_sf"/>
</dbReference>
<keyword evidence="1" id="KW-0732">Signal</keyword>
<feature type="signal peptide" evidence="1">
    <location>
        <begin position="1"/>
        <end position="24"/>
    </location>
</feature>
<proteinExistence type="predicted"/>
<protein>
    <submittedName>
        <fullName evidence="3">Kazal-type serine protease inhibitor domain-containing protein</fullName>
    </submittedName>
</protein>
<dbReference type="Pfam" id="PF07648">
    <property type="entry name" value="Kazal_2"/>
    <property type="match status" value="1"/>
</dbReference>
<evidence type="ECO:0000259" key="2">
    <source>
        <dbReference type="PROSITE" id="PS51465"/>
    </source>
</evidence>
<dbReference type="VEuPathDB" id="ToxoDB:TGCOUG_283470"/>
<reference evidence="3 4" key="1">
    <citation type="journal article" date="2016" name="Nat. Commun.">
        <title>Local admixture of amplified and diversified secreted pathogenesis determinants shapes mosaic Toxoplasma gondii genomes.</title>
        <authorList>
            <person name="Lorenzi H."/>
            <person name="Khan A."/>
            <person name="Behnke M.S."/>
            <person name="Namasivayam S."/>
            <person name="Swapna L.S."/>
            <person name="Hadjithomas M."/>
            <person name="Karamycheva S."/>
            <person name="Pinney D."/>
            <person name="Brunk B.P."/>
            <person name="Ajioka J.W."/>
            <person name="Ajzenberg D."/>
            <person name="Boothroyd J.C."/>
            <person name="Boyle J.P."/>
            <person name="Darde M.L."/>
            <person name="Diaz-Miranda M.A."/>
            <person name="Dubey J.P."/>
            <person name="Fritz H.M."/>
            <person name="Gennari S.M."/>
            <person name="Gregory B.D."/>
            <person name="Kim K."/>
            <person name="Saeij J.P."/>
            <person name="Su C."/>
            <person name="White M.W."/>
            <person name="Zhu X.Q."/>
            <person name="Howe D.K."/>
            <person name="Rosenthal B.M."/>
            <person name="Grigg M.E."/>
            <person name="Parkinson J."/>
            <person name="Liu L."/>
            <person name="Kissinger J.C."/>
            <person name="Roos D.S."/>
            <person name="Sibley L.D."/>
        </authorList>
    </citation>
    <scope>NUCLEOTIDE SEQUENCE [LARGE SCALE GENOMIC DNA]</scope>
    <source>
        <strain evidence="3 4">COUG</strain>
    </source>
</reference>
<accession>A0A2G8XZE9</accession>
<dbReference type="PROSITE" id="PS00282">
    <property type="entry name" value="KAZAL_1"/>
    <property type="match status" value="1"/>
</dbReference>
<dbReference type="SUPFAM" id="SSF100895">
    <property type="entry name" value="Kazal-type serine protease inhibitors"/>
    <property type="match status" value="1"/>
</dbReference>
<feature type="chain" id="PRO_5013909974" evidence="1">
    <location>
        <begin position="25"/>
        <end position="88"/>
    </location>
</feature>
<feature type="domain" description="Kazal-like" evidence="2">
    <location>
        <begin position="37"/>
        <end position="81"/>
    </location>
</feature>
<dbReference type="Proteomes" id="UP000236343">
    <property type="component" value="Unassembled WGS sequence"/>
</dbReference>
<organism evidence="3 4">
    <name type="scientific">Toxoplasma gondii COUG</name>
    <dbReference type="NCBI Taxonomy" id="1074873"/>
    <lineage>
        <taxon>Eukaryota</taxon>
        <taxon>Sar</taxon>
        <taxon>Alveolata</taxon>
        <taxon>Apicomplexa</taxon>
        <taxon>Conoidasida</taxon>
        <taxon>Coccidia</taxon>
        <taxon>Eucoccidiorida</taxon>
        <taxon>Eimeriorina</taxon>
        <taxon>Sarcocystidae</taxon>
        <taxon>Toxoplasma</taxon>
    </lineage>
</organism>
<name>A0A2G8XZE9_TOXGO</name>